<evidence type="ECO:0000313" key="2">
    <source>
        <dbReference type="Proteomes" id="UP000011668"/>
    </source>
</evidence>
<gene>
    <name evidence="1" type="ORF">AG1IA_06621</name>
</gene>
<protein>
    <submittedName>
        <fullName evidence="1">Uncharacterized protein</fullName>
    </submittedName>
</protein>
<dbReference type="EMBL" id="AFRT01001803">
    <property type="protein sequence ID" value="ELU39350.1"/>
    <property type="molecule type" value="Genomic_DNA"/>
</dbReference>
<proteinExistence type="predicted"/>
<evidence type="ECO:0000313" key="1">
    <source>
        <dbReference type="EMBL" id="ELU39350.1"/>
    </source>
</evidence>
<keyword evidence="2" id="KW-1185">Reference proteome</keyword>
<organism evidence="1 2">
    <name type="scientific">Thanatephorus cucumeris (strain AG1-IA)</name>
    <name type="common">Rice sheath blight fungus</name>
    <name type="synonym">Rhizoctonia solani</name>
    <dbReference type="NCBI Taxonomy" id="983506"/>
    <lineage>
        <taxon>Eukaryota</taxon>
        <taxon>Fungi</taxon>
        <taxon>Dikarya</taxon>
        <taxon>Basidiomycota</taxon>
        <taxon>Agaricomycotina</taxon>
        <taxon>Agaricomycetes</taxon>
        <taxon>Cantharellales</taxon>
        <taxon>Ceratobasidiaceae</taxon>
        <taxon>Rhizoctonia</taxon>
        <taxon>Rhizoctonia solani AG-1</taxon>
    </lineage>
</organism>
<dbReference type="Proteomes" id="UP000011668">
    <property type="component" value="Unassembled WGS sequence"/>
</dbReference>
<dbReference type="AlphaFoldDB" id="L8WN24"/>
<sequence>MIERDLRVSMDLSPFIPIGPVGKAPGPPNHRVSNFSHVQLQQYSIWQNFE</sequence>
<dbReference type="HOGENOM" id="CLU_3126056_0_0_1"/>
<name>L8WN24_THACA</name>
<comment type="caution">
    <text evidence="1">The sequence shown here is derived from an EMBL/GenBank/DDBJ whole genome shotgun (WGS) entry which is preliminary data.</text>
</comment>
<accession>L8WN24</accession>
<reference evidence="1 2" key="1">
    <citation type="journal article" date="2013" name="Nat. Commun.">
        <title>The evolution and pathogenic mechanisms of the rice sheath blight pathogen.</title>
        <authorList>
            <person name="Zheng A."/>
            <person name="Lin R."/>
            <person name="Xu L."/>
            <person name="Qin P."/>
            <person name="Tang C."/>
            <person name="Ai P."/>
            <person name="Zhang D."/>
            <person name="Liu Y."/>
            <person name="Sun Z."/>
            <person name="Feng H."/>
            <person name="Wang Y."/>
            <person name="Chen Y."/>
            <person name="Liang X."/>
            <person name="Fu R."/>
            <person name="Li Q."/>
            <person name="Zhang J."/>
            <person name="Yu X."/>
            <person name="Xie Z."/>
            <person name="Ding L."/>
            <person name="Guan P."/>
            <person name="Tang J."/>
            <person name="Liang Y."/>
            <person name="Wang S."/>
            <person name="Deng Q."/>
            <person name="Li S."/>
            <person name="Zhu J."/>
            <person name="Wang L."/>
            <person name="Liu H."/>
            <person name="Li P."/>
        </authorList>
    </citation>
    <scope>NUCLEOTIDE SEQUENCE [LARGE SCALE GENOMIC DNA]</scope>
    <source>
        <strain evidence="2">AG-1 IA</strain>
    </source>
</reference>